<evidence type="ECO:0000313" key="2">
    <source>
        <dbReference type="EMBL" id="GEC96633.1"/>
    </source>
</evidence>
<gene>
    <name evidence="2" type="ORF">ZRA01_27060</name>
</gene>
<evidence type="ECO:0000259" key="1">
    <source>
        <dbReference type="Pfam" id="PF13281"/>
    </source>
</evidence>
<dbReference type="Proteomes" id="UP000318422">
    <property type="component" value="Unassembled WGS sequence"/>
</dbReference>
<dbReference type="EMBL" id="BJNV01000049">
    <property type="protein sequence ID" value="GEC96633.1"/>
    <property type="molecule type" value="Genomic_DNA"/>
</dbReference>
<dbReference type="AlphaFoldDB" id="A0A4Y4CZ93"/>
<protein>
    <recommendedName>
        <fullName evidence="1">MAP3K TRAFs-binding domain-containing protein</fullName>
    </recommendedName>
</protein>
<evidence type="ECO:0000313" key="3">
    <source>
        <dbReference type="Proteomes" id="UP000318422"/>
    </source>
</evidence>
<dbReference type="Pfam" id="PF13281">
    <property type="entry name" value="MAP3K_TRAF_bd"/>
    <property type="match status" value="1"/>
</dbReference>
<sequence length="461" mass="48623">MTLLAKPLCAVLMPSGSKRLPSGQAVDFDALYTSLIEPGIVAACMTPLRADAEAGGGIHAPLHERLLLCDYAVADLTCGSAAAFYQLGLRDGLRPATTVTLVGEASPLPLAPASPGAIPYAPAPPEMIRYALAADGRPADAAAGAEALTRALGALRRLRFRPLFQLIEGPVAPDIARLKTDLFREQARYAPDARQALAAARQGGREAVRAVAAGLGEVSVAEPGVVIDLLLSLRAVGDWQGMVDVVGQMGAPLARSTLVQEQYGLALNRLGRADEAGRVLEEVIATRGPSSETNGLLGRVYKDRWGAARQAGRPLEARGWLGKAIAAYLQGFEADWRDAFPGINAVTLMELASPPDPRRVELVPLVAYAVKRRIARGAPDYWDHASLVELAVLARDEAAARLAAADALASVREPWEPASTARNLGLIREARAARGEGLPWADAIEAALRARAQALAPVVQT</sequence>
<dbReference type="RefSeq" id="WP_174851621.1">
    <property type="nucleotide sequence ID" value="NZ_BJNV01000049.1"/>
</dbReference>
<proteinExistence type="predicted"/>
<name>A0A4Y4CZ93_ZOORA</name>
<comment type="caution">
    <text evidence="2">The sequence shown here is derived from an EMBL/GenBank/DDBJ whole genome shotgun (WGS) entry which is preliminary data.</text>
</comment>
<keyword evidence="3" id="KW-1185">Reference proteome</keyword>
<organism evidence="2 3">
    <name type="scientific">Zoogloea ramigera</name>
    <dbReference type="NCBI Taxonomy" id="350"/>
    <lineage>
        <taxon>Bacteria</taxon>
        <taxon>Pseudomonadati</taxon>
        <taxon>Pseudomonadota</taxon>
        <taxon>Betaproteobacteria</taxon>
        <taxon>Rhodocyclales</taxon>
        <taxon>Zoogloeaceae</taxon>
        <taxon>Zoogloea</taxon>
    </lineage>
</organism>
<accession>A0A4Y4CZ93</accession>
<dbReference type="InterPro" id="IPR025136">
    <property type="entry name" value="MAP3K_TRAF-bd"/>
</dbReference>
<feature type="domain" description="MAP3K TRAFs-binding" evidence="1">
    <location>
        <begin position="180"/>
        <end position="436"/>
    </location>
</feature>
<reference evidence="2 3" key="1">
    <citation type="submission" date="2019-06" db="EMBL/GenBank/DDBJ databases">
        <title>Whole genome shotgun sequence of Zoogloea ramigera NBRC 15342.</title>
        <authorList>
            <person name="Hosoyama A."/>
            <person name="Uohara A."/>
            <person name="Ohji S."/>
            <person name="Ichikawa N."/>
        </authorList>
    </citation>
    <scope>NUCLEOTIDE SEQUENCE [LARGE SCALE GENOMIC DNA]</scope>
    <source>
        <strain evidence="2 3">NBRC 15342</strain>
    </source>
</reference>